<gene>
    <name evidence="1" type="ORF">NDU88_004861</name>
</gene>
<protein>
    <submittedName>
        <fullName evidence="1">Uncharacterized protein</fullName>
    </submittedName>
</protein>
<proteinExistence type="predicted"/>
<dbReference type="EMBL" id="JANPWB010000011">
    <property type="protein sequence ID" value="KAJ1126454.1"/>
    <property type="molecule type" value="Genomic_DNA"/>
</dbReference>
<sequence length="102" mass="10959">MPGSAGHQGTIQPKVHSKSAAYLQMHTRNTHFPKNEVVAERCCPRSPGLGRGATRFCASLREAAGSILKKRALKTITASAGDKALTKERPARISVERLKGAH</sequence>
<evidence type="ECO:0000313" key="2">
    <source>
        <dbReference type="Proteomes" id="UP001066276"/>
    </source>
</evidence>
<dbReference type="AlphaFoldDB" id="A0AAV7PHY0"/>
<evidence type="ECO:0000313" key="1">
    <source>
        <dbReference type="EMBL" id="KAJ1126454.1"/>
    </source>
</evidence>
<reference evidence="1" key="1">
    <citation type="journal article" date="2022" name="bioRxiv">
        <title>Sequencing and chromosome-scale assembly of the giantPleurodeles waltlgenome.</title>
        <authorList>
            <person name="Brown T."/>
            <person name="Elewa A."/>
            <person name="Iarovenko S."/>
            <person name="Subramanian E."/>
            <person name="Araus A.J."/>
            <person name="Petzold A."/>
            <person name="Susuki M."/>
            <person name="Suzuki K.-i.T."/>
            <person name="Hayashi T."/>
            <person name="Toyoda A."/>
            <person name="Oliveira C."/>
            <person name="Osipova E."/>
            <person name="Leigh N.D."/>
            <person name="Simon A."/>
            <person name="Yun M.H."/>
        </authorList>
    </citation>
    <scope>NUCLEOTIDE SEQUENCE</scope>
    <source>
        <strain evidence="1">20211129_DDA</strain>
        <tissue evidence="1">Liver</tissue>
    </source>
</reference>
<accession>A0AAV7PHY0</accession>
<name>A0AAV7PHY0_PLEWA</name>
<comment type="caution">
    <text evidence="1">The sequence shown here is derived from an EMBL/GenBank/DDBJ whole genome shotgun (WGS) entry which is preliminary data.</text>
</comment>
<organism evidence="1 2">
    <name type="scientific">Pleurodeles waltl</name>
    <name type="common">Iberian ribbed newt</name>
    <dbReference type="NCBI Taxonomy" id="8319"/>
    <lineage>
        <taxon>Eukaryota</taxon>
        <taxon>Metazoa</taxon>
        <taxon>Chordata</taxon>
        <taxon>Craniata</taxon>
        <taxon>Vertebrata</taxon>
        <taxon>Euteleostomi</taxon>
        <taxon>Amphibia</taxon>
        <taxon>Batrachia</taxon>
        <taxon>Caudata</taxon>
        <taxon>Salamandroidea</taxon>
        <taxon>Salamandridae</taxon>
        <taxon>Pleurodelinae</taxon>
        <taxon>Pleurodeles</taxon>
    </lineage>
</organism>
<dbReference type="Proteomes" id="UP001066276">
    <property type="component" value="Chromosome 7"/>
</dbReference>
<keyword evidence="2" id="KW-1185">Reference proteome</keyword>